<proteinExistence type="predicted"/>
<sequence length="72" mass="7932">MFQVDPQMNSMHLSIRKAVFLSENTQSMSETVPVPALFLKLDPRPRRPGCAPRTSPPTQSRARVNTPRGAAG</sequence>
<feature type="region of interest" description="Disordered" evidence="1">
    <location>
        <begin position="40"/>
        <end position="72"/>
    </location>
</feature>
<evidence type="ECO:0000256" key="1">
    <source>
        <dbReference type="SAM" id="MobiDB-lite"/>
    </source>
</evidence>
<dbReference type="Proteomes" id="UP001221898">
    <property type="component" value="Unassembled WGS sequence"/>
</dbReference>
<organism evidence="2 3">
    <name type="scientific">Aldrovandia affinis</name>
    <dbReference type="NCBI Taxonomy" id="143900"/>
    <lineage>
        <taxon>Eukaryota</taxon>
        <taxon>Metazoa</taxon>
        <taxon>Chordata</taxon>
        <taxon>Craniata</taxon>
        <taxon>Vertebrata</taxon>
        <taxon>Euteleostomi</taxon>
        <taxon>Actinopterygii</taxon>
        <taxon>Neopterygii</taxon>
        <taxon>Teleostei</taxon>
        <taxon>Notacanthiformes</taxon>
        <taxon>Halosauridae</taxon>
        <taxon>Aldrovandia</taxon>
    </lineage>
</organism>
<protein>
    <submittedName>
        <fullName evidence="2">Uncharacterized protein</fullName>
    </submittedName>
</protein>
<evidence type="ECO:0000313" key="2">
    <source>
        <dbReference type="EMBL" id="KAJ8394172.1"/>
    </source>
</evidence>
<reference evidence="2" key="1">
    <citation type="journal article" date="2023" name="Science">
        <title>Genome structures resolve the early diversification of teleost fishes.</title>
        <authorList>
            <person name="Parey E."/>
            <person name="Louis A."/>
            <person name="Montfort J."/>
            <person name="Bouchez O."/>
            <person name="Roques C."/>
            <person name="Iampietro C."/>
            <person name="Lluch J."/>
            <person name="Castinel A."/>
            <person name="Donnadieu C."/>
            <person name="Desvignes T."/>
            <person name="Floi Bucao C."/>
            <person name="Jouanno E."/>
            <person name="Wen M."/>
            <person name="Mejri S."/>
            <person name="Dirks R."/>
            <person name="Jansen H."/>
            <person name="Henkel C."/>
            <person name="Chen W.J."/>
            <person name="Zahm M."/>
            <person name="Cabau C."/>
            <person name="Klopp C."/>
            <person name="Thompson A.W."/>
            <person name="Robinson-Rechavi M."/>
            <person name="Braasch I."/>
            <person name="Lecointre G."/>
            <person name="Bobe J."/>
            <person name="Postlethwait J.H."/>
            <person name="Berthelot C."/>
            <person name="Roest Crollius H."/>
            <person name="Guiguen Y."/>
        </authorList>
    </citation>
    <scope>NUCLEOTIDE SEQUENCE</scope>
    <source>
        <strain evidence="2">NC1722</strain>
    </source>
</reference>
<dbReference type="EMBL" id="JAINUG010000129">
    <property type="protein sequence ID" value="KAJ8394172.1"/>
    <property type="molecule type" value="Genomic_DNA"/>
</dbReference>
<comment type="caution">
    <text evidence="2">The sequence shown here is derived from an EMBL/GenBank/DDBJ whole genome shotgun (WGS) entry which is preliminary data.</text>
</comment>
<gene>
    <name evidence="2" type="ORF">AAFF_G00049770</name>
</gene>
<name>A0AAD7S1C6_9TELE</name>
<evidence type="ECO:0000313" key="3">
    <source>
        <dbReference type="Proteomes" id="UP001221898"/>
    </source>
</evidence>
<dbReference type="AlphaFoldDB" id="A0AAD7S1C6"/>
<keyword evidence="3" id="KW-1185">Reference proteome</keyword>
<accession>A0AAD7S1C6</accession>